<sequence length="126" mass="14436">MEPNKKRILFLALAVFWTISITIACLVSMSEVPVVNVDQVDKIVHLCFYAVFSILWFLYLRTKIRNTKKLFLVVFFLSVLFGILIEICQSLFTESRQADLKDVIANTIGALLGLALMAVYNKRFKN</sequence>
<feature type="domain" description="VanZ-like" evidence="2">
    <location>
        <begin position="30"/>
        <end position="119"/>
    </location>
</feature>
<reference evidence="4 6" key="2">
    <citation type="submission" date="2018-10" db="EMBL/GenBank/DDBJ databases">
        <title>Genomic Encyclopedia of Archaeal and Bacterial Type Strains, Phase II (KMG-II): from individual species to whole genera.</title>
        <authorList>
            <person name="Goeker M."/>
        </authorList>
    </citation>
    <scope>NUCLEOTIDE SEQUENCE [LARGE SCALE GENOMIC DNA]</scope>
    <source>
        <strain evidence="4 6">DSM 21886</strain>
    </source>
</reference>
<evidence type="ECO:0000313" key="6">
    <source>
        <dbReference type="Proteomes" id="UP000275027"/>
    </source>
</evidence>
<evidence type="ECO:0000256" key="1">
    <source>
        <dbReference type="SAM" id="Phobius"/>
    </source>
</evidence>
<feature type="transmembrane region" description="Helical" evidence="1">
    <location>
        <begin position="104"/>
        <end position="121"/>
    </location>
</feature>
<dbReference type="Proteomes" id="UP000233767">
    <property type="component" value="Unassembled WGS sequence"/>
</dbReference>
<dbReference type="PANTHER" id="PTHR28008:SF1">
    <property type="entry name" value="DOMAIN PROTEIN, PUTATIVE (AFU_ORTHOLOGUE AFUA_3G10980)-RELATED"/>
    <property type="match status" value="1"/>
</dbReference>
<dbReference type="PANTHER" id="PTHR28008">
    <property type="entry name" value="DOMAIN PROTEIN, PUTATIVE (AFU_ORTHOLOGUE AFUA_3G10980)-RELATED"/>
    <property type="match status" value="1"/>
</dbReference>
<dbReference type="EMBL" id="RCCB01000010">
    <property type="protein sequence ID" value="RLJ35159.1"/>
    <property type="molecule type" value="Genomic_DNA"/>
</dbReference>
<gene>
    <name evidence="3" type="ORF">B0G92_0974</name>
    <name evidence="4" type="ORF">CLV50_0531</name>
</gene>
<evidence type="ECO:0000313" key="3">
    <source>
        <dbReference type="EMBL" id="PKW29341.1"/>
    </source>
</evidence>
<proteinExistence type="predicted"/>
<name>A0A497VAD5_9FLAO</name>
<dbReference type="Pfam" id="PF04892">
    <property type="entry name" value="VanZ"/>
    <property type="match status" value="1"/>
</dbReference>
<evidence type="ECO:0000313" key="4">
    <source>
        <dbReference type="EMBL" id="RLJ35159.1"/>
    </source>
</evidence>
<reference evidence="3 5" key="1">
    <citation type="submission" date="2017-12" db="EMBL/GenBank/DDBJ databases">
        <title>Genomic Encyclopedia of Type Strains, Phase III (KMG-III): the genomes of soil and plant-associated and newly described type strains.</title>
        <authorList>
            <person name="Whitman W."/>
        </authorList>
    </citation>
    <scope>NUCLEOTIDE SEQUENCE [LARGE SCALE GENOMIC DNA]</scope>
    <source>
        <strain evidence="3 5">IP-10</strain>
    </source>
</reference>
<dbReference type="RefSeq" id="WP_245867702.1">
    <property type="nucleotide sequence ID" value="NZ_PJND01000007.1"/>
</dbReference>
<accession>A0A497VAD5</accession>
<dbReference type="Proteomes" id="UP000275027">
    <property type="component" value="Unassembled WGS sequence"/>
</dbReference>
<keyword evidence="5" id="KW-1185">Reference proteome</keyword>
<dbReference type="EMBL" id="PJND01000007">
    <property type="protein sequence ID" value="PKW29341.1"/>
    <property type="molecule type" value="Genomic_DNA"/>
</dbReference>
<protein>
    <submittedName>
        <fullName evidence="4">VanZ like protein</fullName>
    </submittedName>
</protein>
<dbReference type="AlphaFoldDB" id="A0A497VAD5"/>
<evidence type="ECO:0000259" key="2">
    <source>
        <dbReference type="Pfam" id="PF04892"/>
    </source>
</evidence>
<comment type="caution">
    <text evidence="4">The sequence shown here is derived from an EMBL/GenBank/DDBJ whole genome shotgun (WGS) entry which is preliminary data.</text>
</comment>
<organism evidence="4 6">
    <name type="scientific">Flavobacterium lindanitolerans</name>
    <dbReference type="NCBI Taxonomy" id="428988"/>
    <lineage>
        <taxon>Bacteria</taxon>
        <taxon>Pseudomonadati</taxon>
        <taxon>Bacteroidota</taxon>
        <taxon>Flavobacteriia</taxon>
        <taxon>Flavobacteriales</taxon>
        <taxon>Flavobacteriaceae</taxon>
        <taxon>Flavobacterium</taxon>
    </lineage>
</organism>
<keyword evidence="1" id="KW-1133">Transmembrane helix</keyword>
<evidence type="ECO:0000313" key="5">
    <source>
        <dbReference type="Proteomes" id="UP000233767"/>
    </source>
</evidence>
<feature type="transmembrane region" description="Helical" evidence="1">
    <location>
        <begin position="43"/>
        <end position="60"/>
    </location>
</feature>
<dbReference type="PROSITE" id="PS51257">
    <property type="entry name" value="PROKAR_LIPOPROTEIN"/>
    <property type="match status" value="1"/>
</dbReference>
<dbReference type="NCBIfam" id="NF037970">
    <property type="entry name" value="vanZ_1"/>
    <property type="match status" value="1"/>
</dbReference>
<dbReference type="InterPro" id="IPR006976">
    <property type="entry name" value="VanZ-like"/>
</dbReference>
<feature type="transmembrane region" description="Helical" evidence="1">
    <location>
        <begin position="72"/>
        <end position="92"/>
    </location>
</feature>
<keyword evidence="1" id="KW-0812">Transmembrane</keyword>
<keyword evidence="1" id="KW-0472">Membrane</keyword>